<feature type="region of interest" description="Disordered" evidence="1">
    <location>
        <begin position="89"/>
        <end position="108"/>
    </location>
</feature>
<sequence>MAGIIHELKGTIVNSVLQQRREQIPLLRKENPMDVSSVREEEEETYTHTPPVQGNHEPTAGQQSYHEAAAGCVVATAPQQDSMAVLRRQVDSLSARVPGQTQRGKNNE</sequence>
<proteinExistence type="predicted"/>
<name>A0AAV3RWK2_LITER</name>
<dbReference type="Proteomes" id="UP001454036">
    <property type="component" value="Unassembled WGS sequence"/>
</dbReference>
<organism evidence="2 3">
    <name type="scientific">Lithospermum erythrorhizon</name>
    <name type="common">Purple gromwell</name>
    <name type="synonym">Lithospermum officinale var. erythrorhizon</name>
    <dbReference type="NCBI Taxonomy" id="34254"/>
    <lineage>
        <taxon>Eukaryota</taxon>
        <taxon>Viridiplantae</taxon>
        <taxon>Streptophyta</taxon>
        <taxon>Embryophyta</taxon>
        <taxon>Tracheophyta</taxon>
        <taxon>Spermatophyta</taxon>
        <taxon>Magnoliopsida</taxon>
        <taxon>eudicotyledons</taxon>
        <taxon>Gunneridae</taxon>
        <taxon>Pentapetalae</taxon>
        <taxon>asterids</taxon>
        <taxon>lamiids</taxon>
        <taxon>Boraginales</taxon>
        <taxon>Boraginaceae</taxon>
        <taxon>Boraginoideae</taxon>
        <taxon>Lithospermeae</taxon>
        <taxon>Lithospermum</taxon>
    </lineage>
</organism>
<feature type="region of interest" description="Disordered" evidence="1">
    <location>
        <begin position="28"/>
        <end position="64"/>
    </location>
</feature>
<comment type="caution">
    <text evidence="2">The sequence shown here is derived from an EMBL/GenBank/DDBJ whole genome shotgun (WGS) entry which is preliminary data.</text>
</comment>
<accession>A0AAV3RWK2</accession>
<gene>
    <name evidence="2" type="ORF">LIER_32518</name>
</gene>
<evidence type="ECO:0000313" key="3">
    <source>
        <dbReference type="Proteomes" id="UP001454036"/>
    </source>
</evidence>
<reference evidence="2 3" key="1">
    <citation type="submission" date="2024-01" db="EMBL/GenBank/DDBJ databases">
        <title>The complete chloroplast genome sequence of Lithospermum erythrorhizon: insights into the phylogenetic relationship among Boraginaceae species and the maternal lineages of purple gromwells.</title>
        <authorList>
            <person name="Okada T."/>
            <person name="Watanabe K."/>
        </authorList>
    </citation>
    <scope>NUCLEOTIDE SEQUENCE [LARGE SCALE GENOMIC DNA]</scope>
</reference>
<dbReference type="EMBL" id="BAABME010012535">
    <property type="protein sequence ID" value="GAA0185230.1"/>
    <property type="molecule type" value="Genomic_DNA"/>
</dbReference>
<feature type="compositionally biased region" description="Polar residues" evidence="1">
    <location>
        <begin position="99"/>
        <end position="108"/>
    </location>
</feature>
<evidence type="ECO:0000313" key="2">
    <source>
        <dbReference type="EMBL" id="GAA0185230.1"/>
    </source>
</evidence>
<keyword evidence="3" id="KW-1185">Reference proteome</keyword>
<dbReference type="AlphaFoldDB" id="A0AAV3RWK2"/>
<protein>
    <submittedName>
        <fullName evidence="2">Uncharacterized protein</fullName>
    </submittedName>
</protein>
<evidence type="ECO:0000256" key="1">
    <source>
        <dbReference type="SAM" id="MobiDB-lite"/>
    </source>
</evidence>